<dbReference type="InterPro" id="IPR036365">
    <property type="entry name" value="PGBD-like_sf"/>
</dbReference>
<sequence>MRPFDQNQRSFCCGIRDSGLFRCPRHASITGNFPDRICWSDAMKTRAFATSAATSFLVASLSFAPVSPLVAPARADTGDVVAGLIVGGIIGAAINEGSKKKAAPGSKTKVKAKSTKSAISPEQKAANIEVQQALNFFGWPVGTADGALGKKSRSAISEYQAFLGHPGTGELTQEERTILVTAHVRANAGGAAITEIVSGSVYGVRGVILAQRDDMKAAGPVVAAMPGAGAAVGAAAAGAIVPDAPAVAAPAPAAPIQAAAEPIPAAPVEVAPTAPALPSFMDPNGGKGALSAVCNAVSLSTGQNGGYVTAATMTDAHGALAEQFCLTRAAAISNGDALASKVAGFTPDQISQQCAGFGPVLKDQVAALSLRPADEVLAGVEAFILNSGMSPAQLSGTAKVCLGVGYKTDQMDVAIGSALMLTAMGETGYAELLGHHLAQGFGATQRPDLAMGWYEVALGAMEGGTDVFAPGMAGREDLIRKASYTLAGRASDLVPQPKVEEAALPAFSVTPEVAEPAATDVAAEVPPAVPVAAAVAVAPVADPAPAAVPAPVAAPVVAEAAPVPADPAAPVNPNPQVMKVGSDVVMGLARAPMMIFAVGF</sequence>
<dbReference type="AlphaFoldDB" id="A0A2T4JDK7"/>
<comment type="caution">
    <text evidence="2">The sequence shown here is derived from an EMBL/GenBank/DDBJ whole genome shotgun (WGS) entry which is preliminary data.</text>
</comment>
<gene>
    <name evidence="2" type="ORF">C5F44_02930</name>
</gene>
<name>A0A2T4JDK7_FUSBL</name>
<evidence type="ECO:0000259" key="1">
    <source>
        <dbReference type="Pfam" id="PF01471"/>
    </source>
</evidence>
<dbReference type="Pfam" id="PF01471">
    <property type="entry name" value="PG_binding_1"/>
    <property type="match status" value="1"/>
</dbReference>
<reference evidence="2 3" key="1">
    <citation type="submission" date="2018-03" db="EMBL/GenBank/DDBJ databases">
        <title>Rhodobacter blasticus.</title>
        <authorList>
            <person name="Meyer T.E."/>
            <person name="Miller S."/>
            <person name="Lodha T."/>
            <person name="Gandham S."/>
            <person name="Chintalapati S."/>
            <person name="Chintalapati V.R."/>
        </authorList>
    </citation>
    <scope>NUCLEOTIDE SEQUENCE [LARGE SCALE GENOMIC DNA]</scope>
    <source>
        <strain evidence="2 3">DSM 2131</strain>
    </source>
</reference>
<dbReference type="InterPro" id="IPR002477">
    <property type="entry name" value="Peptidoglycan-bd-like"/>
</dbReference>
<keyword evidence="3" id="KW-1185">Reference proteome</keyword>
<evidence type="ECO:0000313" key="2">
    <source>
        <dbReference type="EMBL" id="PTE16005.1"/>
    </source>
</evidence>
<organism evidence="2 3">
    <name type="scientific">Fuscovulum blasticum DSM 2131</name>
    <dbReference type="NCBI Taxonomy" id="1188250"/>
    <lineage>
        <taxon>Bacteria</taxon>
        <taxon>Pseudomonadati</taxon>
        <taxon>Pseudomonadota</taxon>
        <taxon>Alphaproteobacteria</taxon>
        <taxon>Rhodobacterales</taxon>
        <taxon>Paracoccaceae</taxon>
        <taxon>Pseudogemmobacter</taxon>
    </lineage>
</organism>
<dbReference type="SUPFAM" id="SSF47090">
    <property type="entry name" value="PGBD-like"/>
    <property type="match status" value="1"/>
</dbReference>
<dbReference type="EMBL" id="PZKE01000002">
    <property type="protein sequence ID" value="PTE16005.1"/>
    <property type="molecule type" value="Genomic_DNA"/>
</dbReference>
<proteinExistence type="predicted"/>
<evidence type="ECO:0000313" key="3">
    <source>
        <dbReference type="Proteomes" id="UP000241362"/>
    </source>
</evidence>
<accession>A0A2T4JDK7</accession>
<protein>
    <submittedName>
        <fullName evidence="2">Peptidoglycan-binding protein</fullName>
    </submittedName>
</protein>
<dbReference type="Proteomes" id="UP000241362">
    <property type="component" value="Unassembled WGS sequence"/>
</dbReference>
<feature type="domain" description="Peptidoglycan binding-like" evidence="1">
    <location>
        <begin position="128"/>
        <end position="177"/>
    </location>
</feature>